<dbReference type="InterPro" id="IPR036186">
    <property type="entry name" value="Serpin_sf"/>
</dbReference>
<dbReference type="Proteomes" id="UP000887565">
    <property type="component" value="Unplaced"/>
</dbReference>
<proteinExistence type="predicted"/>
<sequence>MNAQSFHLVKKLHQASNPNSNFVVSPYSVALSLIMLYRATNGTSQAARQIVQSGWNISLENGERIDEYLDNLKHLPIEVIIPEFHIMYEDDLINELQLIGMQDMFQQGG</sequence>
<accession>A0A915I1J0</accession>
<keyword evidence="1" id="KW-1185">Reference proteome</keyword>
<dbReference type="SUPFAM" id="SSF56574">
    <property type="entry name" value="Serpins"/>
    <property type="match status" value="2"/>
</dbReference>
<dbReference type="WBParaSite" id="nRc.2.0.1.t07998-RA">
    <property type="protein sequence ID" value="nRc.2.0.1.t07998-RA"/>
    <property type="gene ID" value="nRc.2.0.1.g07998"/>
</dbReference>
<reference evidence="2" key="1">
    <citation type="submission" date="2022-11" db="UniProtKB">
        <authorList>
            <consortium name="WormBaseParasite"/>
        </authorList>
    </citation>
    <scope>IDENTIFICATION</scope>
</reference>
<evidence type="ECO:0000313" key="2">
    <source>
        <dbReference type="WBParaSite" id="nRc.2.0.1.t07998-RA"/>
    </source>
</evidence>
<organism evidence="1 2">
    <name type="scientific">Romanomermis culicivorax</name>
    <name type="common">Nematode worm</name>
    <dbReference type="NCBI Taxonomy" id="13658"/>
    <lineage>
        <taxon>Eukaryota</taxon>
        <taxon>Metazoa</taxon>
        <taxon>Ecdysozoa</taxon>
        <taxon>Nematoda</taxon>
        <taxon>Enoplea</taxon>
        <taxon>Dorylaimia</taxon>
        <taxon>Mermithida</taxon>
        <taxon>Mermithoidea</taxon>
        <taxon>Mermithidae</taxon>
        <taxon>Romanomermis</taxon>
    </lineage>
</organism>
<evidence type="ECO:0000313" key="1">
    <source>
        <dbReference type="Proteomes" id="UP000887565"/>
    </source>
</evidence>
<dbReference type="InterPro" id="IPR042178">
    <property type="entry name" value="Serpin_sf_1"/>
</dbReference>
<dbReference type="Gene3D" id="3.30.497.10">
    <property type="entry name" value="Antithrombin, subunit I, domain 2"/>
    <property type="match status" value="1"/>
</dbReference>
<dbReference type="AlphaFoldDB" id="A0A915I1J0"/>
<protein>
    <submittedName>
        <fullName evidence="2">Serpin domain-containing protein</fullName>
    </submittedName>
</protein>
<name>A0A915I1J0_ROMCU</name>